<dbReference type="SUPFAM" id="SSF63451">
    <property type="entry name" value="LEM domain"/>
    <property type="match status" value="1"/>
</dbReference>
<dbReference type="Ensembl" id="ENSNMLT00000026940.1">
    <property type="protein sequence ID" value="ENSNMLP00000024076.1"/>
    <property type="gene ID" value="ENSNMLG00000015470.1"/>
</dbReference>
<keyword evidence="5" id="KW-1185">Reference proteome</keyword>
<dbReference type="PROSITE" id="PS50954">
    <property type="entry name" value="LEM"/>
    <property type="match status" value="1"/>
</dbReference>
<keyword evidence="2" id="KW-1133">Transmembrane helix</keyword>
<keyword evidence="2" id="KW-0812">Transmembrane</keyword>
<proteinExistence type="predicted"/>
<organism evidence="4 5">
    <name type="scientific">Neogobius melanostomus</name>
    <name type="common">round goby</name>
    <dbReference type="NCBI Taxonomy" id="47308"/>
    <lineage>
        <taxon>Eukaryota</taxon>
        <taxon>Metazoa</taxon>
        <taxon>Chordata</taxon>
        <taxon>Craniata</taxon>
        <taxon>Vertebrata</taxon>
        <taxon>Euteleostomi</taxon>
        <taxon>Actinopterygii</taxon>
        <taxon>Neopterygii</taxon>
        <taxon>Teleostei</taxon>
        <taxon>Neoteleostei</taxon>
        <taxon>Acanthomorphata</taxon>
        <taxon>Gobiaria</taxon>
        <taxon>Gobiiformes</taxon>
        <taxon>Gobioidei</taxon>
        <taxon>Gobiidae</taxon>
        <taxon>Benthophilinae</taxon>
        <taxon>Neogobiini</taxon>
        <taxon>Neogobius</taxon>
    </lineage>
</organism>
<feature type="region of interest" description="Disordered" evidence="1">
    <location>
        <begin position="113"/>
        <end position="137"/>
    </location>
</feature>
<accession>A0A8C6WQG6</accession>
<evidence type="ECO:0000313" key="5">
    <source>
        <dbReference type="Proteomes" id="UP000694523"/>
    </source>
</evidence>
<evidence type="ECO:0000256" key="2">
    <source>
        <dbReference type="SAM" id="Phobius"/>
    </source>
</evidence>
<dbReference type="PANTHER" id="PTHR12019:SF5">
    <property type="entry name" value="EMERIN (EMERY-DREIFUSS MUSCULAR DYSTROPHY)"/>
    <property type="match status" value="1"/>
</dbReference>
<keyword evidence="2" id="KW-0472">Membrane</keyword>
<dbReference type="InterPro" id="IPR051656">
    <property type="entry name" value="LEM_domain"/>
</dbReference>
<protein>
    <recommendedName>
        <fullName evidence="3">LEM domain-containing protein</fullName>
    </recommendedName>
</protein>
<reference evidence="4" key="2">
    <citation type="submission" date="2025-09" db="UniProtKB">
        <authorList>
            <consortium name="Ensembl"/>
        </authorList>
    </citation>
    <scope>IDENTIFICATION</scope>
</reference>
<evidence type="ECO:0000256" key="1">
    <source>
        <dbReference type="SAM" id="MobiDB-lite"/>
    </source>
</evidence>
<dbReference type="PANTHER" id="PTHR12019">
    <property type="entry name" value="LAMINA-ASSOCIATED POLYPEPTIDE THYMOPOIETIN"/>
    <property type="match status" value="1"/>
</dbReference>
<dbReference type="AlphaFoldDB" id="A0A8C6WQG6"/>
<dbReference type="SMART" id="SM00540">
    <property type="entry name" value="LEM"/>
    <property type="match status" value="1"/>
</dbReference>
<feature type="transmembrane region" description="Helical" evidence="2">
    <location>
        <begin position="178"/>
        <end position="196"/>
    </location>
</feature>
<dbReference type="InterPro" id="IPR003887">
    <property type="entry name" value="LEM_dom"/>
</dbReference>
<dbReference type="Pfam" id="PF03020">
    <property type="entry name" value="LEM"/>
    <property type="match status" value="1"/>
</dbReference>
<reference evidence="4" key="1">
    <citation type="submission" date="2025-08" db="UniProtKB">
        <authorList>
            <consortium name="Ensembl"/>
        </authorList>
    </citation>
    <scope>IDENTIFICATION</scope>
</reference>
<sequence>MANLSEKSVDELRELLDEYGIKHGPIVDSTRSLYEKKLREAMANAKKRSPDKTFYREEVEEEITYVARTPVRGMLAADSGAYMRSKPERTGDYHHVASYSNYSSSPPDLRGAEYDKASYSNYSSSPPDLSGGEYDKPYTYSTPTTYRSSYLNSTPVTSEDIKSSPAPPAPKSSGLVPPWIQVVFFLVLLIFLYIVFSSMESNEPIKGIA</sequence>
<name>A0A8C6WQG6_9GOBI</name>
<evidence type="ECO:0000313" key="4">
    <source>
        <dbReference type="Ensembl" id="ENSNMLP00000024076.1"/>
    </source>
</evidence>
<dbReference type="Proteomes" id="UP000694523">
    <property type="component" value="Unplaced"/>
</dbReference>
<evidence type="ECO:0000259" key="3">
    <source>
        <dbReference type="PROSITE" id="PS50954"/>
    </source>
</evidence>
<feature type="compositionally biased region" description="Polar residues" evidence="1">
    <location>
        <begin position="118"/>
        <end position="127"/>
    </location>
</feature>
<feature type="region of interest" description="Disordered" evidence="1">
    <location>
        <begin position="151"/>
        <end position="173"/>
    </location>
</feature>
<feature type="domain" description="LEM" evidence="3">
    <location>
        <begin position="1"/>
        <end position="45"/>
    </location>
</feature>
<dbReference type="FunFam" id="1.10.720.40:FF:000001">
    <property type="entry name" value="LEM domain containing 2, isoform CRA_a"/>
    <property type="match status" value="1"/>
</dbReference>
<dbReference type="InterPro" id="IPR011015">
    <property type="entry name" value="LEM/LEM-like_dom_sf"/>
</dbReference>
<dbReference type="Gene3D" id="1.10.720.40">
    <property type="match status" value="1"/>
</dbReference>